<dbReference type="SUPFAM" id="SSF48179">
    <property type="entry name" value="6-phosphogluconate dehydrogenase C-terminal domain-like"/>
    <property type="match status" value="1"/>
</dbReference>
<dbReference type="NCBIfam" id="NF011729">
    <property type="entry name" value="PRK15182.1"/>
    <property type="match status" value="1"/>
</dbReference>
<dbReference type="Gene3D" id="3.40.50.720">
    <property type="entry name" value="NAD(P)-binding Rossmann-like Domain"/>
    <property type="match status" value="2"/>
</dbReference>
<dbReference type="InterPro" id="IPR036291">
    <property type="entry name" value="NAD(P)-bd_dom_sf"/>
</dbReference>
<dbReference type="PANTHER" id="PTHR43491:SF2">
    <property type="entry name" value="UDP-N-ACETYL-D-MANNOSAMINE DEHYDROGENASE"/>
    <property type="match status" value="1"/>
</dbReference>
<dbReference type="SUPFAM" id="SSF52413">
    <property type="entry name" value="UDP-glucose/GDP-mannose dehydrogenase C-terminal domain"/>
    <property type="match status" value="1"/>
</dbReference>
<keyword evidence="7" id="KW-1185">Reference proteome</keyword>
<gene>
    <name evidence="6" type="primary">tviB</name>
    <name evidence="6" type="ORF">MN210_01690</name>
</gene>
<accession>A0AAT9PEW1</accession>
<dbReference type="AlphaFoldDB" id="A0AAT9PEW1"/>
<dbReference type="PIRSF" id="PIRSF000124">
    <property type="entry name" value="UDPglc_GDPman_dh"/>
    <property type="match status" value="1"/>
</dbReference>
<comment type="similarity">
    <text evidence="1 4">Belongs to the UDP-glucose/GDP-mannose dehydrogenase family.</text>
</comment>
<dbReference type="GO" id="GO:0051287">
    <property type="term" value="F:NAD binding"/>
    <property type="evidence" value="ECO:0007669"/>
    <property type="project" value="InterPro"/>
</dbReference>
<evidence type="ECO:0000313" key="7">
    <source>
        <dbReference type="Proteomes" id="UP000829560"/>
    </source>
</evidence>
<dbReference type="InterPro" id="IPR036220">
    <property type="entry name" value="UDP-Glc/GDP-Man_DH_C_sf"/>
</dbReference>
<dbReference type="PANTHER" id="PTHR43491">
    <property type="entry name" value="UDP-N-ACETYL-D-MANNOSAMINE DEHYDROGENASE"/>
    <property type="match status" value="1"/>
</dbReference>
<dbReference type="GO" id="GO:0000271">
    <property type="term" value="P:polysaccharide biosynthetic process"/>
    <property type="evidence" value="ECO:0007669"/>
    <property type="project" value="InterPro"/>
</dbReference>
<dbReference type="GO" id="GO:0016628">
    <property type="term" value="F:oxidoreductase activity, acting on the CH-CH group of donors, NAD or NADP as acceptor"/>
    <property type="evidence" value="ECO:0007669"/>
    <property type="project" value="InterPro"/>
</dbReference>
<dbReference type="EMBL" id="CP093310">
    <property type="protein sequence ID" value="UNK05623.1"/>
    <property type="molecule type" value="Genomic_DNA"/>
</dbReference>
<evidence type="ECO:0000256" key="1">
    <source>
        <dbReference type="ARBA" id="ARBA00006601"/>
    </source>
</evidence>
<dbReference type="InterPro" id="IPR014027">
    <property type="entry name" value="UDP-Glc/GDP-Man_DH_C"/>
</dbReference>
<organism evidence="6 7">
    <name type="scientific">Psychrobacter raelei</name>
    <dbReference type="NCBI Taxonomy" id="2565531"/>
    <lineage>
        <taxon>Bacteria</taxon>
        <taxon>Pseudomonadati</taxon>
        <taxon>Pseudomonadota</taxon>
        <taxon>Gammaproteobacteria</taxon>
        <taxon>Moraxellales</taxon>
        <taxon>Moraxellaceae</taxon>
        <taxon>Psychrobacter</taxon>
    </lineage>
</organism>
<dbReference type="InterPro" id="IPR017476">
    <property type="entry name" value="UDP-Glc/GDP-Man"/>
</dbReference>
<protein>
    <submittedName>
        <fullName evidence="6">Vi polysaccharide biosynthesis UDP-N-acetylglucosamine C-6 dehydrogenase TviB</fullName>
    </submittedName>
</protein>
<name>A0AAT9PEW1_9GAMM</name>
<dbReference type="SUPFAM" id="SSF51735">
    <property type="entry name" value="NAD(P)-binding Rossmann-fold domains"/>
    <property type="match status" value="1"/>
</dbReference>
<evidence type="ECO:0000256" key="2">
    <source>
        <dbReference type="ARBA" id="ARBA00023002"/>
    </source>
</evidence>
<sequence length="428" mass="47281">MLNVNDIKIAVIGLGYVGLPLAVEFGKKNPVIGFDINQHRIKELKSGTDHTLEVSDEELASAKQLQFSSDINELAECNFYIVTVPTPIDEYKQPDLTPLIKASTAIGSVLKAGDIVVYESTVYPGATEEVCIPELERSSGLTFNKDFFAGYSPERINPGDKEHRVTNILKVTAGSTPEVADLVDDVYNLVITAGTHKAPSIKVAEAAKVIENTQRDVNIALINELAVIFNKMGIDTEAVLTAAGTKWNFLPFRPGLVGGHCIGVDPYYLTHKAQAIGYNPEIILAGRRLNDSMGEYVVTQLVKTMIKKRIQVEGARVLILGLSFKENCPDVRNTKVIDIVHELKEYNIDVDVFDPWVDAEEAQHEYGISPINDNTNLENNSYDGIILAVAHHQFVEMGVEQIRALGKSNHVLYDLKYLFNSDLSDIRL</sequence>
<dbReference type="PIRSF" id="PIRSF500136">
    <property type="entry name" value="UDP_ManNAc_DH"/>
    <property type="match status" value="1"/>
</dbReference>
<dbReference type="InterPro" id="IPR008927">
    <property type="entry name" value="6-PGluconate_DH-like_C_sf"/>
</dbReference>
<dbReference type="InterPro" id="IPR001732">
    <property type="entry name" value="UDP-Glc/GDP-Man_DH_N"/>
</dbReference>
<keyword evidence="2" id="KW-0560">Oxidoreductase</keyword>
<evidence type="ECO:0000313" key="6">
    <source>
        <dbReference type="EMBL" id="UNK05623.1"/>
    </source>
</evidence>
<dbReference type="Pfam" id="PF03720">
    <property type="entry name" value="UDPG_MGDP_dh_C"/>
    <property type="match status" value="1"/>
</dbReference>
<evidence type="ECO:0000256" key="3">
    <source>
        <dbReference type="ARBA" id="ARBA00023027"/>
    </source>
</evidence>
<dbReference type="Pfam" id="PF00984">
    <property type="entry name" value="UDPG_MGDP_dh"/>
    <property type="match status" value="1"/>
</dbReference>
<dbReference type="RefSeq" id="WP_241878981.1">
    <property type="nucleotide sequence ID" value="NZ_CP093310.2"/>
</dbReference>
<dbReference type="NCBIfam" id="TIGR03026">
    <property type="entry name" value="NDP-sugDHase"/>
    <property type="match status" value="1"/>
</dbReference>
<proteinExistence type="inferred from homology"/>
<dbReference type="InterPro" id="IPR014026">
    <property type="entry name" value="UDP-Glc/GDP-Man_DH_dimer"/>
</dbReference>
<evidence type="ECO:0000256" key="4">
    <source>
        <dbReference type="PIRNR" id="PIRNR000124"/>
    </source>
</evidence>
<dbReference type="Proteomes" id="UP000829560">
    <property type="component" value="Chromosome"/>
</dbReference>
<dbReference type="KEGG" id="prae:MN210_01690"/>
<reference evidence="6" key="1">
    <citation type="submission" date="2024-03" db="EMBL/GenBank/DDBJ databases">
        <title>Psychrobacter raelis sp. nov. isolated from a dog with peritonitis.</title>
        <authorList>
            <person name="Schiavone A."/>
            <person name="Manzulli V."/>
            <person name="Camarda A."/>
            <person name="Cafiero M.A."/>
            <person name="Vasco I."/>
            <person name="Marino L."/>
            <person name="Pennuzzi G."/>
            <person name="Serrecchia L."/>
            <person name="Galante D."/>
            <person name="Pugliese N."/>
        </authorList>
    </citation>
    <scope>NUCLEOTIDE SEQUENCE</scope>
    <source>
        <strain evidence="6">PraFG1</strain>
    </source>
</reference>
<dbReference type="SMART" id="SM00984">
    <property type="entry name" value="UDPG_MGDP_dh_C"/>
    <property type="match status" value="1"/>
</dbReference>
<dbReference type="InterPro" id="IPR028359">
    <property type="entry name" value="UDP_ManNAc/GlcNAc_DH"/>
</dbReference>
<keyword evidence="3" id="KW-0520">NAD</keyword>
<dbReference type="Pfam" id="PF03721">
    <property type="entry name" value="UDPG_MGDP_dh_N"/>
    <property type="match status" value="1"/>
</dbReference>
<evidence type="ECO:0000259" key="5">
    <source>
        <dbReference type="SMART" id="SM00984"/>
    </source>
</evidence>
<feature type="domain" description="UDP-glucose/GDP-mannose dehydrogenase C-terminal" evidence="5">
    <location>
        <begin position="318"/>
        <end position="421"/>
    </location>
</feature>
<dbReference type="GO" id="GO:0016616">
    <property type="term" value="F:oxidoreductase activity, acting on the CH-OH group of donors, NAD or NADP as acceptor"/>
    <property type="evidence" value="ECO:0007669"/>
    <property type="project" value="InterPro"/>
</dbReference>